<dbReference type="SMART" id="SM00530">
    <property type="entry name" value="HTH_XRE"/>
    <property type="match status" value="1"/>
</dbReference>
<keyword evidence="1" id="KW-0238">DNA-binding</keyword>
<dbReference type="SUPFAM" id="SSF47413">
    <property type="entry name" value="lambda repressor-like DNA-binding domains"/>
    <property type="match status" value="1"/>
</dbReference>
<dbReference type="AlphaFoldDB" id="U4KR10"/>
<dbReference type="PANTHER" id="PTHR46558:SF4">
    <property type="entry name" value="DNA-BIDING PHAGE PROTEIN"/>
    <property type="match status" value="1"/>
</dbReference>
<dbReference type="HOGENOM" id="CLU_2597971_0_0_14"/>
<evidence type="ECO:0000313" key="4">
    <source>
        <dbReference type="Proteomes" id="UP000032740"/>
    </source>
</evidence>
<proteinExistence type="predicted"/>
<evidence type="ECO:0000259" key="2">
    <source>
        <dbReference type="PROSITE" id="PS50943"/>
    </source>
</evidence>
<dbReference type="CDD" id="cd00093">
    <property type="entry name" value="HTH_XRE"/>
    <property type="match status" value="1"/>
</dbReference>
<dbReference type="InterPro" id="IPR001387">
    <property type="entry name" value="Cro/C1-type_HTH"/>
</dbReference>
<dbReference type="PROSITE" id="PS50943">
    <property type="entry name" value="HTH_CROC1"/>
    <property type="match status" value="1"/>
</dbReference>
<name>U4KR10_ALTPJ</name>
<evidence type="ECO:0000256" key="1">
    <source>
        <dbReference type="ARBA" id="ARBA00023125"/>
    </source>
</evidence>
<accession>U4KR10</accession>
<dbReference type="RefSeq" id="WP_026655021.1">
    <property type="nucleotide sequence ID" value="NC_022538.1"/>
</dbReference>
<dbReference type="EMBL" id="FO681347">
    <property type="protein sequence ID" value="CCV63766.1"/>
    <property type="molecule type" value="Genomic_DNA"/>
</dbReference>
<sequence length="80" mass="9220">MNVLKLVEYRKKANMTQFEVSKVLNVSQSYYSRLEKGKNFPDAQQIIQLCKIFKCTPNDLFGVHGVYEVAFSGLIDKNEN</sequence>
<keyword evidence="4" id="KW-1185">Reference proteome</keyword>
<dbReference type="PANTHER" id="PTHR46558">
    <property type="entry name" value="TRACRIPTIONAL REGULATORY PROTEIN-RELATED-RELATED"/>
    <property type="match status" value="1"/>
</dbReference>
<dbReference type="Gene3D" id="1.10.260.40">
    <property type="entry name" value="lambda repressor-like DNA-binding domains"/>
    <property type="match status" value="1"/>
</dbReference>
<dbReference type="Proteomes" id="UP000032740">
    <property type="component" value="Chromosome"/>
</dbReference>
<dbReference type="InterPro" id="IPR010982">
    <property type="entry name" value="Lambda_DNA-bd_dom_sf"/>
</dbReference>
<dbReference type="OrthoDB" id="384861at2"/>
<organism evidence="3 4">
    <name type="scientific">Alteracholeplasma palmae (strain ATCC 49389 / J233)</name>
    <name type="common">Acholeplasma palmae</name>
    <dbReference type="NCBI Taxonomy" id="1318466"/>
    <lineage>
        <taxon>Bacteria</taxon>
        <taxon>Bacillati</taxon>
        <taxon>Mycoplasmatota</taxon>
        <taxon>Mollicutes</taxon>
        <taxon>Acholeplasmatales</taxon>
        <taxon>Acholeplasmataceae</taxon>
        <taxon>Acholeplasma</taxon>
    </lineage>
</organism>
<gene>
    <name evidence="3" type="ORF">BN85401890</name>
</gene>
<protein>
    <recommendedName>
        <fullName evidence="2">HTH cro/C1-type domain-containing protein</fullName>
    </recommendedName>
</protein>
<reference evidence="3 4" key="1">
    <citation type="journal article" date="2013" name="J. Mol. Microbiol. Biotechnol.">
        <title>Analysis of the Complete Genomes of Acholeplasma brassicae , A. palmae and A. laidlawii and Their Comparison to the Obligate Parasites from ' Candidatus Phytoplasma'.</title>
        <authorList>
            <person name="Kube M."/>
            <person name="Siewert C."/>
            <person name="Migdoll A.M."/>
            <person name="Duduk B."/>
            <person name="Holz S."/>
            <person name="Rabus R."/>
            <person name="Seemuller E."/>
            <person name="Mitrovic J."/>
            <person name="Muller I."/>
            <person name="Buttner C."/>
            <person name="Reinhardt R."/>
        </authorList>
    </citation>
    <scope>NUCLEOTIDE SEQUENCE [LARGE SCALE GENOMIC DNA]</scope>
    <source>
        <strain evidence="3 4">J233</strain>
    </source>
</reference>
<dbReference type="KEGG" id="apal:BN85401890"/>
<feature type="domain" description="HTH cro/C1-type" evidence="2">
    <location>
        <begin position="6"/>
        <end position="60"/>
    </location>
</feature>
<dbReference type="Pfam" id="PF01381">
    <property type="entry name" value="HTH_3"/>
    <property type="match status" value="1"/>
</dbReference>
<dbReference type="GO" id="GO:0003677">
    <property type="term" value="F:DNA binding"/>
    <property type="evidence" value="ECO:0007669"/>
    <property type="project" value="UniProtKB-KW"/>
</dbReference>
<evidence type="ECO:0000313" key="3">
    <source>
        <dbReference type="EMBL" id="CCV63766.1"/>
    </source>
</evidence>
<dbReference type="STRING" id="1318466.BN85401890"/>